<dbReference type="Proteomes" id="UP001213000">
    <property type="component" value="Unassembled WGS sequence"/>
</dbReference>
<sequence length="237" mass="26221">MKNTVIFWLNYISTPVLSLLITSSEGWRIWVIWTGSPYVLYVIAVYIVLYLAGLGVYIASVTVWLKSVSDISGSDKDLNISIALDIALEAIITSYRFFAFCVISGRIVRTRRHITRLMSGTLSQPAAEFTGIVAILTESYAFTAIISVVLIILNTQNSSITIDAAQFVLSVINNYTAIISYYFLLYRILSGRAWNGNTAQELTTLQWARETTNFASSMAEAPPEVVTRSLPHGISAV</sequence>
<accession>A0AAD5VZ10</accession>
<evidence type="ECO:0000313" key="2">
    <source>
        <dbReference type="EMBL" id="KAJ3574107.1"/>
    </source>
</evidence>
<keyword evidence="1" id="KW-0812">Transmembrane</keyword>
<proteinExistence type="predicted"/>
<feature type="transmembrane region" description="Helical" evidence="1">
    <location>
        <begin position="80"/>
        <end position="108"/>
    </location>
</feature>
<evidence type="ECO:0000313" key="3">
    <source>
        <dbReference type="Proteomes" id="UP001213000"/>
    </source>
</evidence>
<feature type="transmembrane region" description="Helical" evidence="1">
    <location>
        <begin position="6"/>
        <end position="27"/>
    </location>
</feature>
<dbReference type="AlphaFoldDB" id="A0AAD5VZ10"/>
<protein>
    <submittedName>
        <fullName evidence="2">Uncharacterized protein</fullName>
    </submittedName>
</protein>
<feature type="transmembrane region" description="Helical" evidence="1">
    <location>
        <begin position="164"/>
        <end position="184"/>
    </location>
</feature>
<keyword evidence="1" id="KW-0472">Membrane</keyword>
<reference evidence="2" key="1">
    <citation type="submission" date="2022-07" db="EMBL/GenBank/DDBJ databases">
        <title>Genome Sequence of Leucocoprinus birnbaumii.</title>
        <authorList>
            <person name="Buettner E."/>
        </authorList>
    </citation>
    <scope>NUCLEOTIDE SEQUENCE</scope>
    <source>
        <strain evidence="2">VT141</strain>
    </source>
</reference>
<organism evidence="2 3">
    <name type="scientific">Leucocoprinus birnbaumii</name>
    <dbReference type="NCBI Taxonomy" id="56174"/>
    <lineage>
        <taxon>Eukaryota</taxon>
        <taxon>Fungi</taxon>
        <taxon>Dikarya</taxon>
        <taxon>Basidiomycota</taxon>
        <taxon>Agaricomycotina</taxon>
        <taxon>Agaricomycetes</taxon>
        <taxon>Agaricomycetidae</taxon>
        <taxon>Agaricales</taxon>
        <taxon>Agaricineae</taxon>
        <taxon>Agaricaceae</taxon>
        <taxon>Leucocoprinus</taxon>
    </lineage>
</organism>
<feature type="transmembrane region" description="Helical" evidence="1">
    <location>
        <begin position="39"/>
        <end position="60"/>
    </location>
</feature>
<keyword evidence="1" id="KW-1133">Transmembrane helix</keyword>
<feature type="transmembrane region" description="Helical" evidence="1">
    <location>
        <begin position="129"/>
        <end position="152"/>
    </location>
</feature>
<comment type="caution">
    <text evidence="2">The sequence shown here is derived from an EMBL/GenBank/DDBJ whole genome shotgun (WGS) entry which is preliminary data.</text>
</comment>
<dbReference type="EMBL" id="JANIEX010000080">
    <property type="protein sequence ID" value="KAJ3574107.1"/>
    <property type="molecule type" value="Genomic_DNA"/>
</dbReference>
<keyword evidence="3" id="KW-1185">Reference proteome</keyword>
<name>A0AAD5VZ10_9AGAR</name>
<evidence type="ECO:0000256" key="1">
    <source>
        <dbReference type="SAM" id="Phobius"/>
    </source>
</evidence>
<gene>
    <name evidence="2" type="ORF">NP233_g1982</name>
</gene>